<dbReference type="Gene3D" id="3.40.50.300">
    <property type="entry name" value="P-loop containing nucleotide triphosphate hydrolases"/>
    <property type="match status" value="1"/>
</dbReference>
<dbReference type="InterPro" id="IPR036627">
    <property type="entry name" value="CobW-likC_sf"/>
</dbReference>
<dbReference type="OrthoDB" id="9808822at2"/>
<organism evidence="7 8">
    <name type="scientific">Desulforamulus ruminis (strain ATCC 23193 / DSM 2154 / NCIMB 8452 / DL)</name>
    <name type="common">Desulfotomaculum ruminis</name>
    <dbReference type="NCBI Taxonomy" id="696281"/>
    <lineage>
        <taxon>Bacteria</taxon>
        <taxon>Bacillati</taxon>
        <taxon>Bacillota</taxon>
        <taxon>Clostridia</taxon>
        <taxon>Eubacteriales</taxon>
        <taxon>Peptococcaceae</taxon>
        <taxon>Desulforamulus</taxon>
    </lineage>
</organism>
<proteinExistence type="inferred from homology"/>
<dbReference type="PANTHER" id="PTHR13748:SF62">
    <property type="entry name" value="COBW DOMAIN-CONTAINING PROTEIN"/>
    <property type="match status" value="1"/>
</dbReference>
<dbReference type="GO" id="GO:0016787">
    <property type="term" value="F:hydrolase activity"/>
    <property type="evidence" value="ECO:0007669"/>
    <property type="project" value="UniProtKB-KW"/>
</dbReference>
<dbReference type="KEGG" id="dru:Desru_3398"/>
<gene>
    <name evidence="7" type="ordered locus">Desru_3398</name>
</gene>
<dbReference type="CDD" id="cd03112">
    <property type="entry name" value="CobW-like"/>
    <property type="match status" value="1"/>
</dbReference>
<dbReference type="SMART" id="SM00833">
    <property type="entry name" value="CobW_C"/>
    <property type="match status" value="1"/>
</dbReference>
<keyword evidence="8" id="KW-1185">Reference proteome</keyword>
<dbReference type="SUPFAM" id="SSF90002">
    <property type="entry name" value="Hypothetical protein YjiA, C-terminal domain"/>
    <property type="match status" value="1"/>
</dbReference>
<dbReference type="Pfam" id="PF02492">
    <property type="entry name" value="cobW"/>
    <property type="match status" value="1"/>
</dbReference>
<dbReference type="InterPro" id="IPR011629">
    <property type="entry name" value="CobW-like_C"/>
</dbReference>
<keyword evidence="2" id="KW-0378">Hydrolase</keyword>
<dbReference type="eggNOG" id="COG0523">
    <property type="taxonomic scope" value="Bacteria"/>
</dbReference>
<feature type="domain" description="CobW C-terminal" evidence="6">
    <location>
        <begin position="254"/>
        <end position="342"/>
    </location>
</feature>
<dbReference type="AlphaFoldDB" id="F6DKX0"/>
<dbReference type="PANTHER" id="PTHR13748">
    <property type="entry name" value="COBW-RELATED"/>
    <property type="match status" value="1"/>
</dbReference>
<evidence type="ECO:0000256" key="3">
    <source>
        <dbReference type="ARBA" id="ARBA00023186"/>
    </source>
</evidence>
<evidence type="ECO:0000256" key="5">
    <source>
        <dbReference type="ARBA" id="ARBA00049117"/>
    </source>
</evidence>
<dbReference type="Proteomes" id="UP000009234">
    <property type="component" value="Chromosome"/>
</dbReference>
<accession>F6DKX0</accession>
<evidence type="ECO:0000256" key="4">
    <source>
        <dbReference type="ARBA" id="ARBA00034320"/>
    </source>
</evidence>
<comment type="similarity">
    <text evidence="4">Belongs to the SIMIBI class G3E GTPase family. ZNG1 subfamily.</text>
</comment>
<protein>
    <submittedName>
        <fullName evidence="7">Cobalamin synthesis protein P47K</fullName>
    </submittedName>
</protein>
<dbReference type="RefSeq" id="WP_013843348.1">
    <property type="nucleotide sequence ID" value="NC_015589.1"/>
</dbReference>
<comment type="catalytic activity">
    <reaction evidence="5">
        <text>GTP + H2O = GDP + phosphate + H(+)</text>
        <dbReference type="Rhea" id="RHEA:19669"/>
        <dbReference type="ChEBI" id="CHEBI:15377"/>
        <dbReference type="ChEBI" id="CHEBI:15378"/>
        <dbReference type="ChEBI" id="CHEBI:37565"/>
        <dbReference type="ChEBI" id="CHEBI:43474"/>
        <dbReference type="ChEBI" id="CHEBI:58189"/>
    </reaction>
    <physiologicalReaction direction="left-to-right" evidence="5">
        <dbReference type="Rhea" id="RHEA:19670"/>
    </physiologicalReaction>
</comment>
<dbReference type="InterPro" id="IPR027417">
    <property type="entry name" value="P-loop_NTPase"/>
</dbReference>
<evidence type="ECO:0000313" key="7">
    <source>
        <dbReference type="EMBL" id="AEG61602.1"/>
    </source>
</evidence>
<keyword evidence="3" id="KW-0143">Chaperone</keyword>
<dbReference type="Pfam" id="PF07683">
    <property type="entry name" value="CobW_C"/>
    <property type="match status" value="1"/>
</dbReference>
<dbReference type="HOGENOM" id="CLU_017452_1_3_9"/>
<dbReference type="InterPro" id="IPR051316">
    <property type="entry name" value="Zinc-reg_GTPase_activator"/>
</dbReference>
<dbReference type="EMBL" id="CP002780">
    <property type="protein sequence ID" value="AEG61602.1"/>
    <property type="molecule type" value="Genomic_DNA"/>
</dbReference>
<name>F6DKX0_DESRL</name>
<dbReference type="STRING" id="696281.Desru_3398"/>
<dbReference type="SUPFAM" id="SSF52540">
    <property type="entry name" value="P-loop containing nucleoside triphosphate hydrolases"/>
    <property type="match status" value="1"/>
</dbReference>
<sequence>MRVPVDIISGFLGAGKTTLISKLLDECYQEQRVFLLENEYGEVGIDGSLLANQKVEVKEIYSGCICCSLKGDFTQVLLEALDKVKPQRIIIEPTGVGKLSEILSVLEQDVFQQRLTAEHIITVVDALKAEIYLRNFGEFFKDQVKHARTLVLSKNDALTGDQVRELMQMLRPINPTAAWVTTPWENLKGKQILEVTHSPEVMFTREFPSLKISLGSQHSCGCGCHHSGEHRQHHECNCHSGKHPHHLHAAPEVFQGWSWESPKAFSNESLQRVLTLLGKDSQLGYVLRAKGIVPGEDQWLHFEYVTGDWKITAASPQPIGRAVVIGQNLKTDRLNHLFEKCVEIGC</sequence>
<dbReference type="GO" id="GO:0000166">
    <property type="term" value="F:nucleotide binding"/>
    <property type="evidence" value="ECO:0007669"/>
    <property type="project" value="UniProtKB-KW"/>
</dbReference>
<evidence type="ECO:0000259" key="6">
    <source>
        <dbReference type="SMART" id="SM00833"/>
    </source>
</evidence>
<evidence type="ECO:0000313" key="8">
    <source>
        <dbReference type="Proteomes" id="UP000009234"/>
    </source>
</evidence>
<evidence type="ECO:0000256" key="2">
    <source>
        <dbReference type="ARBA" id="ARBA00022801"/>
    </source>
</evidence>
<dbReference type="Gene3D" id="3.30.1220.10">
    <property type="entry name" value="CobW-like, C-terminal domain"/>
    <property type="match status" value="1"/>
</dbReference>
<dbReference type="InterPro" id="IPR003495">
    <property type="entry name" value="CobW/HypB/UreG_nucleotide-bd"/>
</dbReference>
<keyword evidence="1" id="KW-0547">Nucleotide-binding</keyword>
<reference evidence="7 8" key="2">
    <citation type="journal article" date="2012" name="Stand. Genomic Sci.">
        <title>Complete genome sequence of the sulfate-reducing firmicute Desulfotomaculum ruminis type strain (DL(T)).</title>
        <authorList>
            <person name="Spring S."/>
            <person name="Visser M."/>
            <person name="Lu M."/>
            <person name="Copeland A."/>
            <person name="Lapidus A."/>
            <person name="Lucas S."/>
            <person name="Cheng J.F."/>
            <person name="Han C."/>
            <person name="Tapia R."/>
            <person name="Goodwin L.A."/>
            <person name="Pitluck S."/>
            <person name="Ivanova N."/>
            <person name="Land M."/>
            <person name="Hauser L."/>
            <person name="Larimer F."/>
            <person name="Rohde M."/>
            <person name="Goker M."/>
            <person name="Detter J.C."/>
            <person name="Kyrpides N.C."/>
            <person name="Woyke T."/>
            <person name="Schaap P.J."/>
            <person name="Plugge C.M."/>
            <person name="Muyzer G."/>
            <person name="Kuever J."/>
            <person name="Pereira I.A."/>
            <person name="Parshina S.N."/>
            <person name="Bernier-Latmani R."/>
            <person name="Stams A.J."/>
            <person name="Klenk H.P."/>
        </authorList>
    </citation>
    <scope>NUCLEOTIDE SEQUENCE [LARGE SCALE GENOMIC DNA]</scope>
    <source>
        <strain evidence="8">ATCC 23193 / DSM 2154 / NCIB 8452 / DL</strain>
    </source>
</reference>
<evidence type="ECO:0000256" key="1">
    <source>
        <dbReference type="ARBA" id="ARBA00022741"/>
    </source>
</evidence>
<dbReference type="GO" id="GO:0005737">
    <property type="term" value="C:cytoplasm"/>
    <property type="evidence" value="ECO:0007669"/>
    <property type="project" value="TreeGrafter"/>
</dbReference>
<reference evidence="8" key="1">
    <citation type="submission" date="2011-05" db="EMBL/GenBank/DDBJ databases">
        <title>Complete sequence of Desulfotomaculum ruminis DSM 2154.</title>
        <authorList>
            <person name="Lucas S."/>
            <person name="Copeland A."/>
            <person name="Lapidus A."/>
            <person name="Cheng J.-F."/>
            <person name="Goodwin L."/>
            <person name="Pitluck S."/>
            <person name="Lu M."/>
            <person name="Detter J.C."/>
            <person name="Han C."/>
            <person name="Tapia R."/>
            <person name="Land M."/>
            <person name="Hauser L."/>
            <person name="Kyrpides N."/>
            <person name="Ivanova N."/>
            <person name="Mikhailova N."/>
            <person name="Pagani I."/>
            <person name="Stams A.J.M."/>
            <person name="Plugge C.M."/>
            <person name="Muyzer G."/>
            <person name="Kuever J."/>
            <person name="Parshina S.N."/>
            <person name="Ivanova A.E."/>
            <person name="Nazina T.N."/>
            <person name="Brambilla E."/>
            <person name="Spring S."/>
            <person name="Klenk H.-P."/>
            <person name="Woyke T."/>
        </authorList>
    </citation>
    <scope>NUCLEOTIDE SEQUENCE [LARGE SCALE GENOMIC DNA]</scope>
    <source>
        <strain evidence="8">ATCC 23193 / DSM 2154 / NCIB 8452 / DL</strain>
    </source>
</reference>